<dbReference type="SUPFAM" id="SSF49384">
    <property type="entry name" value="Carbohydrate-binding domain"/>
    <property type="match status" value="1"/>
</dbReference>
<feature type="domain" description="Cohesin" evidence="2">
    <location>
        <begin position="42"/>
        <end position="146"/>
    </location>
</feature>
<keyword evidence="1" id="KW-0812">Transmembrane</keyword>
<dbReference type="Proteomes" id="UP000178851">
    <property type="component" value="Unassembled WGS sequence"/>
</dbReference>
<dbReference type="AlphaFoldDB" id="A0A1F7YIR1"/>
<dbReference type="InterPro" id="IPR008965">
    <property type="entry name" value="CBM2/CBM3_carb-bd_dom_sf"/>
</dbReference>
<protein>
    <recommendedName>
        <fullName evidence="2">Cohesin domain-containing protein</fullName>
    </recommendedName>
</protein>
<feature type="transmembrane region" description="Helical" evidence="1">
    <location>
        <begin position="230"/>
        <end position="250"/>
    </location>
</feature>
<evidence type="ECO:0000256" key="1">
    <source>
        <dbReference type="SAM" id="Phobius"/>
    </source>
</evidence>
<organism evidence="3 4">
    <name type="scientific">Candidatus Woesebacteria bacterium RIFCSPHIGHO2_01_FULL_39_28</name>
    <dbReference type="NCBI Taxonomy" id="1802496"/>
    <lineage>
        <taxon>Bacteria</taxon>
        <taxon>Candidatus Woeseibacteriota</taxon>
    </lineage>
</organism>
<accession>A0A1F7YIR1</accession>
<evidence type="ECO:0000313" key="3">
    <source>
        <dbReference type="EMBL" id="OGM27244.1"/>
    </source>
</evidence>
<dbReference type="InterPro" id="IPR002102">
    <property type="entry name" value="Cohesin_dom"/>
</dbReference>
<proteinExistence type="predicted"/>
<evidence type="ECO:0000313" key="4">
    <source>
        <dbReference type="Proteomes" id="UP000178851"/>
    </source>
</evidence>
<keyword evidence="1" id="KW-0472">Membrane</keyword>
<dbReference type="Pfam" id="PF00963">
    <property type="entry name" value="Cohesin"/>
    <property type="match status" value="1"/>
</dbReference>
<dbReference type="Gene3D" id="2.60.40.680">
    <property type="match status" value="1"/>
</dbReference>
<keyword evidence="1" id="KW-1133">Transmembrane helix</keyword>
<evidence type="ECO:0000259" key="2">
    <source>
        <dbReference type="Pfam" id="PF00963"/>
    </source>
</evidence>
<reference evidence="3 4" key="1">
    <citation type="journal article" date="2016" name="Nat. Commun.">
        <title>Thousands of microbial genomes shed light on interconnected biogeochemical processes in an aquifer system.</title>
        <authorList>
            <person name="Anantharaman K."/>
            <person name="Brown C.T."/>
            <person name="Hug L.A."/>
            <person name="Sharon I."/>
            <person name="Castelle C.J."/>
            <person name="Probst A.J."/>
            <person name="Thomas B.C."/>
            <person name="Singh A."/>
            <person name="Wilkins M.J."/>
            <person name="Karaoz U."/>
            <person name="Brodie E.L."/>
            <person name="Williams K.H."/>
            <person name="Hubbard S.S."/>
            <person name="Banfield J.F."/>
        </authorList>
    </citation>
    <scope>NUCLEOTIDE SEQUENCE [LARGE SCALE GENOMIC DNA]</scope>
</reference>
<dbReference type="GO" id="GO:0030246">
    <property type="term" value="F:carbohydrate binding"/>
    <property type="evidence" value="ECO:0007669"/>
    <property type="project" value="InterPro"/>
</dbReference>
<comment type="caution">
    <text evidence="3">The sequence shown here is derived from an EMBL/GenBank/DDBJ whole genome shotgun (WGS) entry which is preliminary data.</text>
</comment>
<dbReference type="GO" id="GO:0000272">
    <property type="term" value="P:polysaccharide catabolic process"/>
    <property type="evidence" value="ECO:0007669"/>
    <property type="project" value="InterPro"/>
</dbReference>
<gene>
    <name evidence="3" type="ORF">A2627_03225</name>
</gene>
<sequence length="260" mass="28343">MSKLLAIVITLIIIGLGVPKYVFAEQGAMLYFDPETLEISKDAETTVDLYVDTRNVNVVGIDLVLSYDPNYIEIIKITDQHQFSSEIYENINNSSGTIKAAFSNSFGTYSSGNLNFASLTLKGKKDVSGAIIFINYEPGNTKDTNVVTNHGSDILGNVSNLSLNTNSGQASPTLPTKNSIPITSDNETKVQDLASNNVDISSEKEEVEAKKDLKKVLGVSSEKNKNLPKWLFLIAIPIALAVSIGSYLVARELKNNYQIK</sequence>
<dbReference type="EMBL" id="MGGI01000005">
    <property type="protein sequence ID" value="OGM27244.1"/>
    <property type="molecule type" value="Genomic_DNA"/>
</dbReference>
<name>A0A1F7YIR1_9BACT</name>